<organism evidence="12 13">
    <name type="scientific">Acaulospora morrowiae</name>
    <dbReference type="NCBI Taxonomy" id="94023"/>
    <lineage>
        <taxon>Eukaryota</taxon>
        <taxon>Fungi</taxon>
        <taxon>Fungi incertae sedis</taxon>
        <taxon>Mucoromycota</taxon>
        <taxon>Glomeromycotina</taxon>
        <taxon>Glomeromycetes</taxon>
        <taxon>Diversisporales</taxon>
        <taxon>Acaulosporaceae</taxon>
        <taxon>Acaulospora</taxon>
    </lineage>
</organism>
<feature type="domain" description="CSC1/OSCA1-like 7TM region" evidence="9">
    <location>
        <begin position="575"/>
        <end position="647"/>
    </location>
</feature>
<evidence type="ECO:0000259" key="10">
    <source>
        <dbReference type="Pfam" id="PF13967"/>
    </source>
</evidence>
<dbReference type="Proteomes" id="UP000789342">
    <property type="component" value="Unassembled WGS sequence"/>
</dbReference>
<dbReference type="PANTHER" id="PTHR13018:SF5">
    <property type="entry name" value="RE44586P"/>
    <property type="match status" value="1"/>
</dbReference>
<evidence type="ECO:0000313" key="12">
    <source>
        <dbReference type="EMBL" id="CAG8639499.1"/>
    </source>
</evidence>
<evidence type="ECO:0000256" key="3">
    <source>
        <dbReference type="ARBA" id="ARBA00022448"/>
    </source>
</evidence>
<accession>A0A9N9DLC6</accession>
<feature type="transmembrane region" description="Helical" evidence="8">
    <location>
        <begin position="591"/>
        <end position="608"/>
    </location>
</feature>
<proteinExistence type="inferred from homology"/>
<comment type="subcellular location">
    <subcellularLocation>
        <location evidence="1">Membrane</location>
        <topology evidence="1">Multi-pass membrane protein</topology>
    </subcellularLocation>
</comment>
<dbReference type="Pfam" id="PF14703">
    <property type="entry name" value="PHM7_cyt"/>
    <property type="match status" value="1"/>
</dbReference>
<comment type="caution">
    <text evidence="12">The sequence shown here is derived from an EMBL/GenBank/DDBJ whole genome shotgun (WGS) entry which is preliminary data.</text>
</comment>
<keyword evidence="3" id="KW-0813">Transport</keyword>
<dbReference type="PANTHER" id="PTHR13018">
    <property type="entry name" value="PROBABLE MEMBRANE PROTEIN DUF221-RELATED"/>
    <property type="match status" value="1"/>
</dbReference>
<gene>
    <name evidence="12" type="ORF">AMORRO_LOCUS9454</name>
</gene>
<dbReference type="GO" id="GO:0005886">
    <property type="term" value="C:plasma membrane"/>
    <property type="evidence" value="ECO:0007669"/>
    <property type="project" value="TreeGrafter"/>
</dbReference>
<keyword evidence="6 8" id="KW-0472">Membrane</keyword>
<keyword evidence="4 8" id="KW-0812">Transmembrane</keyword>
<feature type="domain" description="CSC1/OSCA1-like N-terminal transmembrane" evidence="10">
    <location>
        <begin position="2"/>
        <end position="148"/>
    </location>
</feature>
<feature type="transmembrane region" description="Helical" evidence="8">
    <location>
        <begin position="453"/>
        <end position="473"/>
    </location>
</feature>
<feature type="transmembrane region" description="Helical" evidence="8">
    <location>
        <begin position="400"/>
        <end position="423"/>
    </location>
</feature>
<evidence type="ECO:0000256" key="7">
    <source>
        <dbReference type="SAM" id="MobiDB-lite"/>
    </source>
</evidence>
<dbReference type="EMBL" id="CAJVPV010009220">
    <property type="protein sequence ID" value="CAG8639499.1"/>
    <property type="molecule type" value="Genomic_DNA"/>
</dbReference>
<dbReference type="InterPro" id="IPR045122">
    <property type="entry name" value="Csc1-like"/>
</dbReference>
<protein>
    <submittedName>
        <fullName evidence="12">14330_t:CDS:1</fullName>
    </submittedName>
</protein>
<evidence type="ECO:0000256" key="1">
    <source>
        <dbReference type="ARBA" id="ARBA00004141"/>
    </source>
</evidence>
<evidence type="ECO:0000256" key="6">
    <source>
        <dbReference type="ARBA" id="ARBA00023136"/>
    </source>
</evidence>
<feature type="transmembrane region" description="Helical" evidence="8">
    <location>
        <begin position="494"/>
        <end position="516"/>
    </location>
</feature>
<evidence type="ECO:0000313" key="13">
    <source>
        <dbReference type="Proteomes" id="UP000789342"/>
    </source>
</evidence>
<comment type="similarity">
    <text evidence="2">Belongs to the CSC1 (TC 1.A.17) family.</text>
</comment>
<feature type="transmembrane region" description="Helical" evidence="8">
    <location>
        <begin position="562"/>
        <end position="585"/>
    </location>
</feature>
<feature type="transmembrane region" description="Helical" evidence="8">
    <location>
        <begin position="629"/>
        <end position="648"/>
    </location>
</feature>
<feature type="domain" description="CSC1/OSCA1-like 7TM region" evidence="9">
    <location>
        <begin position="398"/>
        <end position="568"/>
    </location>
</feature>
<feature type="region of interest" description="Disordered" evidence="7">
    <location>
        <begin position="844"/>
        <end position="868"/>
    </location>
</feature>
<dbReference type="InterPro" id="IPR032880">
    <property type="entry name" value="CSC1/OSCA1-like_N"/>
</dbReference>
<evidence type="ECO:0000256" key="2">
    <source>
        <dbReference type="ARBA" id="ARBA00007779"/>
    </source>
</evidence>
<keyword evidence="5 8" id="KW-1133">Transmembrane helix</keyword>
<dbReference type="Pfam" id="PF13967">
    <property type="entry name" value="RSN1_TM"/>
    <property type="match status" value="1"/>
</dbReference>
<feature type="transmembrane region" description="Helical" evidence="8">
    <location>
        <begin position="654"/>
        <end position="674"/>
    </location>
</feature>
<evidence type="ECO:0000259" key="9">
    <source>
        <dbReference type="Pfam" id="PF02714"/>
    </source>
</evidence>
<evidence type="ECO:0000256" key="8">
    <source>
        <dbReference type="SAM" id="Phobius"/>
    </source>
</evidence>
<evidence type="ECO:0000256" key="4">
    <source>
        <dbReference type="ARBA" id="ARBA00022692"/>
    </source>
</evidence>
<dbReference type="InterPro" id="IPR003864">
    <property type="entry name" value="CSC1/OSCA1-like_7TM"/>
</dbReference>
<evidence type="ECO:0000256" key="5">
    <source>
        <dbReference type="ARBA" id="ARBA00022989"/>
    </source>
</evidence>
<keyword evidence="13" id="KW-1185">Reference proteome</keyword>
<feature type="compositionally biased region" description="Polar residues" evidence="7">
    <location>
        <begin position="707"/>
        <end position="716"/>
    </location>
</feature>
<reference evidence="12" key="1">
    <citation type="submission" date="2021-06" db="EMBL/GenBank/DDBJ databases">
        <authorList>
            <person name="Kallberg Y."/>
            <person name="Tangrot J."/>
            <person name="Rosling A."/>
        </authorList>
    </citation>
    <scope>NUCLEOTIDE SEQUENCE</scope>
    <source>
        <strain evidence="12">CL551</strain>
    </source>
</reference>
<evidence type="ECO:0000259" key="11">
    <source>
        <dbReference type="Pfam" id="PF14703"/>
    </source>
</evidence>
<dbReference type="InterPro" id="IPR027815">
    <property type="entry name" value="CSC1/OSCA1-like_cyt"/>
</dbReference>
<dbReference type="GO" id="GO:0005227">
    <property type="term" value="F:calcium-activated cation channel activity"/>
    <property type="evidence" value="ECO:0007669"/>
    <property type="project" value="InterPro"/>
</dbReference>
<dbReference type="Pfam" id="PF02714">
    <property type="entry name" value="RSN1_7TM"/>
    <property type="match status" value="2"/>
</dbReference>
<dbReference type="AlphaFoldDB" id="A0A9N9DLC6"/>
<name>A0A9N9DLC6_9GLOM</name>
<feature type="domain" description="CSC1/OSCA1-like cytosolic" evidence="11">
    <location>
        <begin position="172"/>
        <end position="387"/>
    </location>
</feature>
<feature type="region of interest" description="Disordered" evidence="7">
    <location>
        <begin position="757"/>
        <end position="779"/>
    </location>
</feature>
<feature type="transmembrane region" description="Helical" evidence="8">
    <location>
        <begin position="528"/>
        <end position="550"/>
    </location>
</feature>
<feature type="non-terminal residue" evidence="12">
    <location>
        <position position="1"/>
    </location>
</feature>
<feature type="transmembrane region" description="Helical" evidence="8">
    <location>
        <begin position="86"/>
        <end position="105"/>
    </location>
</feature>
<feature type="compositionally biased region" description="Polar residues" evidence="7">
    <location>
        <begin position="844"/>
        <end position="855"/>
    </location>
</feature>
<feature type="region of interest" description="Disordered" evidence="7">
    <location>
        <begin position="704"/>
        <end position="742"/>
    </location>
</feature>
<dbReference type="OrthoDB" id="1689567at2759"/>
<sequence length="868" mass="99067">LATQLGISGGILAYCLLQFEWNRRRKSMTYLYSPRTKLSKNASPPIPPGLFSWIKVSLSLDEEFYLKNVGLDAVMYIRFLKMAFQFLLFNVLIVGPILLPINYYAGGTNEGVAGLSISNIPSGIKDPLWAHTICTYLVSLSWMYLLYKNYCDYIDMFRQHLLNRVKNDPITARTVMVSRIPPELRTEEKLREFVEKLGLGPVESTRMVRHIGKLDRKIKRREEVLLALEKAHIQLAKKCETKEHQRIQSIVEWLDVRKRKRTNNIGKQVSSDQDNFTTRNATVTTASTFTNEDIMEQEDGYVGFMGSGKSVLSIDHFIKKFNYLNRRIAELRSLPINATPYKATSTGFVTFRDHISAQLCAQSIMYSKPHTCTTKMAPEPRDLLWDNLFMRFREKMIRTVIVNICVWALTLFWLFPIVAFLTLTSIDSLSRRIQFLGPFLEAAPIIRTLLQNVLPTVLVSFFMAILPWILMELSKQEYFPSYSALEEAVLVRHYYFTLFNVFVVFLLGITFLQSIFDVINSPTSIFEVLAISLPQGATFFINYVIFNTCTHGLELVQVGSQIFLHIILTSRFVATTPLLVITITYSTINPLILVFALIYYAIALLVFKHQFAYCYVRRYESGGKLYRRVFKYTTDGLIIFQITVIGMIWLRTAIVPGAFLIPLLIGTGYFKYYCHKTFYSRTHFLALDTRLEVDQDGQAGVDVQTEKPITQSPKLSQDNDDLGGGVSTKPKENTEFGVGSMFGRKSTSDGFRRLETISGNASEGSTKDNVPENNPTSLENRSLITMQTNNQLKEKINNKRDSKNVLLSSTENPSRFEISIENPEQKRGVDFECTATAIPVKQSQTIDVTETSPELTSYKKRNNNGKNR</sequence>
<feature type="compositionally biased region" description="Basic residues" evidence="7">
    <location>
        <begin position="858"/>
        <end position="868"/>
    </location>
</feature>
<feature type="transmembrane region" description="Helical" evidence="8">
    <location>
        <begin position="128"/>
        <end position="147"/>
    </location>
</feature>